<comment type="caution">
    <text evidence="4">The sequence shown here is derived from an EMBL/GenBank/DDBJ whole genome shotgun (WGS) entry which is preliminary data.</text>
</comment>
<feature type="compositionally biased region" description="Acidic residues" evidence="1">
    <location>
        <begin position="45"/>
        <end position="61"/>
    </location>
</feature>
<evidence type="ECO:0000313" key="4">
    <source>
        <dbReference type="EMBL" id="KAJ8657221.1"/>
    </source>
</evidence>
<keyword evidence="5" id="KW-1185">Reference proteome</keyword>
<dbReference type="AlphaFoldDB" id="A0AAD7V3W4"/>
<keyword evidence="2" id="KW-0472">Membrane</keyword>
<feature type="region of interest" description="Disordered" evidence="1">
    <location>
        <begin position="183"/>
        <end position="243"/>
    </location>
</feature>
<evidence type="ECO:0000256" key="1">
    <source>
        <dbReference type="SAM" id="MobiDB-lite"/>
    </source>
</evidence>
<keyword evidence="3" id="KW-0732">Signal</keyword>
<organism evidence="4 5">
    <name type="scientific">Lichtheimia ornata</name>
    <dbReference type="NCBI Taxonomy" id="688661"/>
    <lineage>
        <taxon>Eukaryota</taxon>
        <taxon>Fungi</taxon>
        <taxon>Fungi incertae sedis</taxon>
        <taxon>Mucoromycota</taxon>
        <taxon>Mucoromycotina</taxon>
        <taxon>Mucoromycetes</taxon>
        <taxon>Mucorales</taxon>
        <taxon>Lichtheimiaceae</taxon>
        <taxon>Lichtheimia</taxon>
    </lineage>
</organism>
<evidence type="ECO:0000313" key="5">
    <source>
        <dbReference type="Proteomes" id="UP001234581"/>
    </source>
</evidence>
<keyword evidence="2" id="KW-1133">Transmembrane helix</keyword>
<feature type="chain" id="PRO_5041897474" evidence="3">
    <location>
        <begin position="19"/>
        <end position="267"/>
    </location>
</feature>
<feature type="transmembrane region" description="Helical" evidence="2">
    <location>
        <begin position="150"/>
        <end position="173"/>
    </location>
</feature>
<feature type="compositionally biased region" description="Acidic residues" evidence="1">
    <location>
        <begin position="25"/>
        <end position="36"/>
    </location>
</feature>
<keyword evidence="2" id="KW-0812">Transmembrane</keyword>
<accession>A0AAD7V3W4</accession>
<feature type="compositionally biased region" description="Low complexity" evidence="1">
    <location>
        <begin position="137"/>
        <end position="146"/>
    </location>
</feature>
<feature type="compositionally biased region" description="Pro residues" evidence="1">
    <location>
        <begin position="231"/>
        <end position="240"/>
    </location>
</feature>
<proteinExistence type="predicted"/>
<protein>
    <submittedName>
        <fullName evidence="4">Uncharacterized protein</fullName>
    </submittedName>
</protein>
<name>A0AAD7V3W4_9FUNG</name>
<evidence type="ECO:0000256" key="3">
    <source>
        <dbReference type="SAM" id="SignalP"/>
    </source>
</evidence>
<dbReference type="RefSeq" id="XP_058342134.1">
    <property type="nucleotide sequence ID" value="XM_058487057.1"/>
</dbReference>
<gene>
    <name evidence="4" type="ORF">O0I10_007037</name>
</gene>
<feature type="compositionally biased region" description="Pro residues" evidence="1">
    <location>
        <begin position="83"/>
        <end position="105"/>
    </location>
</feature>
<feature type="signal peptide" evidence="3">
    <location>
        <begin position="1"/>
        <end position="18"/>
    </location>
</feature>
<dbReference type="Proteomes" id="UP001234581">
    <property type="component" value="Unassembled WGS sequence"/>
</dbReference>
<evidence type="ECO:0000256" key="2">
    <source>
        <dbReference type="SAM" id="Phobius"/>
    </source>
</evidence>
<feature type="compositionally biased region" description="Low complexity" evidence="1">
    <location>
        <begin position="198"/>
        <end position="221"/>
    </location>
</feature>
<dbReference type="GeneID" id="83214446"/>
<dbReference type="EMBL" id="JARTCD010000033">
    <property type="protein sequence ID" value="KAJ8657221.1"/>
    <property type="molecule type" value="Genomic_DNA"/>
</dbReference>
<feature type="region of interest" description="Disordered" evidence="1">
    <location>
        <begin position="21"/>
        <end position="146"/>
    </location>
</feature>
<reference evidence="4 5" key="1">
    <citation type="submission" date="2023-03" db="EMBL/GenBank/DDBJ databases">
        <title>Genome sequence of Lichtheimia ornata CBS 291.66.</title>
        <authorList>
            <person name="Mohabir J.T."/>
            <person name="Shea T.P."/>
            <person name="Kurbessoian T."/>
            <person name="Berby B."/>
            <person name="Fontaine J."/>
            <person name="Livny J."/>
            <person name="Gnirke A."/>
            <person name="Stajich J.E."/>
            <person name="Cuomo C.A."/>
        </authorList>
    </citation>
    <scope>NUCLEOTIDE SEQUENCE [LARGE SCALE GENOMIC DNA]</scope>
    <source>
        <strain evidence="4">CBS 291.66</strain>
    </source>
</reference>
<sequence length="267" mass="26629">MIPLAILVILSWMTLSTVQQVTDVGSEEEDESDPTGDDAFSGDPTGEDSPNDSDDPSDNEDPTAPIDSSPIPIDQQPSAPASPSSPPPSTPIAPSSAPVPAPAPPNAVTSSTIEHVASTTSTLPSHTFDPAAQIDNSGSAGSGHSSSPGAIAGGIIGGLVGIAILGGIFFLCLRKKPIAKASTDLPQTSSSMPPPPSQAAASTMPMTGAGTSAAAAAGTAAMNPFNDPEKQLPPPPPAPQPQVVGFHAWNAASSSDMLASSAAHYTR</sequence>